<dbReference type="RefSeq" id="WP_310902418.1">
    <property type="nucleotide sequence ID" value="NZ_JAMQOS010000011.1"/>
</dbReference>
<evidence type="ECO:0000256" key="1">
    <source>
        <dbReference type="PROSITE-ProRule" id="PRU00325"/>
    </source>
</evidence>
<dbReference type="InterPro" id="IPR058431">
    <property type="entry name" value="DUF8118"/>
</dbReference>
<proteinExistence type="predicted"/>
<organism evidence="4 5">
    <name type="scientific">Haloarcula onubensis</name>
    <dbReference type="NCBI Taxonomy" id="2950539"/>
    <lineage>
        <taxon>Archaea</taxon>
        <taxon>Methanobacteriati</taxon>
        <taxon>Methanobacteriota</taxon>
        <taxon>Stenosarchaea group</taxon>
        <taxon>Halobacteria</taxon>
        <taxon>Halobacteriales</taxon>
        <taxon>Haloarculaceae</taxon>
        <taxon>Haloarcula</taxon>
    </lineage>
</organism>
<evidence type="ECO:0000313" key="4">
    <source>
        <dbReference type="EMBL" id="MDS0284751.1"/>
    </source>
</evidence>
<feature type="region of interest" description="Disordered" evidence="2">
    <location>
        <begin position="1"/>
        <end position="21"/>
    </location>
</feature>
<dbReference type="InterPro" id="IPR007527">
    <property type="entry name" value="Znf_SWIM"/>
</dbReference>
<evidence type="ECO:0000256" key="2">
    <source>
        <dbReference type="SAM" id="MobiDB-lite"/>
    </source>
</evidence>
<evidence type="ECO:0000313" key="5">
    <source>
        <dbReference type="Proteomes" id="UP001268864"/>
    </source>
</evidence>
<keyword evidence="1" id="KW-0863">Zinc-finger</keyword>
<keyword evidence="5" id="KW-1185">Reference proteome</keyword>
<evidence type="ECO:0000259" key="3">
    <source>
        <dbReference type="PROSITE" id="PS50966"/>
    </source>
</evidence>
<protein>
    <recommendedName>
        <fullName evidence="3">SWIM-type domain-containing protein</fullName>
    </recommendedName>
</protein>
<feature type="domain" description="SWIM-type" evidence="3">
    <location>
        <begin position="58"/>
        <end position="90"/>
    </location>
</feature>
<dbReference type="Pfam" id="PF26435">
    <property type="entry name" value="DUF8118"/>
    <property type="match status" value="1"/>
</dbReference>
<accession>A0ABU2FX75</accession>
<keyword evidence="1" id="KW-0479">Metal-binding</keyword>
<sequence length="182" mass="19571">MTNYTPSSDKADGTDGSTDFDTRDVRALTEVHSVLDDVGRARGADDLFLVVSGSGSEYLVDMRTGTCECPDSEYRDVTCKHQKRVQFATGEREIPAWVNTDGLDDQLGEHVQGPRVAAADGGIIVAGDGAELVDEDGGRIEGPFPEFNKYGNYTGHDYVRCGDCGTEAMCEQDLDDCCGGAR</sequence>
<name>A0ABU2FX75_9EURY</name>
<gene>
    <name evidence="4" type="ORF">NDI86_21855</name>
</gene>
<reference evidence="4 5" key="1">
    <citation type="submission" date="2022-06" db="EMBL/GenBank/DDBJ databases">
        <title>Halomicroarcula sp. a new haloarchaeum isolate from saline soil.</title>
        <authorList>
            <person name="Strakova D."/>
            <person name="Galisteo C."/>
            <person name="Sanchez-Porro C."/>
            <person name="Ventosa A."/>
        </authorList>
    </citation>
    <scope>NUCLEOTIDE SEQUENCE [LARGE SCALE GENOMIC DNA]</scope>
    <source>
        <strain evidence="4 5">S3CR25-11</strain>
    </source>
</reference>
<dbReference type="Proteomes" id="UP001268864">
    <property type="component" value="Unassembled WGS sequence"/>
</dbReference>
<dbReference type="EMBL" id="JAMQOS010000011">
    <property type="protein sequence ID" value="MDS0284751.1"/>
    <property type="molecule type" value="Genomic_DNA"/>
</dbReference>
<keyword evidence="1" id="KW-0862">Zinc</keyword>
<dbReference type="PROSITE" id="PS50966">
    <property type="entry name" value="ZF_SWIM"/>
    <property type="match status" value="1"/>
</dbReference>
<comment type="caution">
    <text evidence="4">The sequence shown here is derived from an EMBL/GenBank/DDBJ whole genome shotgun (WGS) entry which is preliminary data.</text>
</comment>